<reference evidence="2" key="1">
    <citation type="journal article" date="2023" name="Mol. Phylogenet. Evol.">
        <title>Genome-scale phylogeny and comparative genomics of the fungal order Sordariales.</title>
        <authorList>
            <person name="Hensen N."/>
            <person name="Bonometti L."/>
            <person name="Westerberg I."/>
            <person name="Brannstrom I.O."/>
            <person name="Guillou S."/>
            <person name="Cros-Aarteil S."/>
            <person name="Calhoun S."/>
            <person name="Haridas S."/>
            <person name="Kuo A."/>
            <person name="Mondo S."/>
            <person name="Pangilinan J."/>
            <person name="Riley R."/>
            <person name="LaButti K."/>
            <person name="Andreopoulos B."/>
            <person name="Lipzen A."/>
            <person name="Chen C."/>
            <person name="Yan M."/>
            <person name="Daum C."/>
            <person name="Ng V."/>
            <person name="Clum A."/>
            <person name="Steindorff A."/>
            <person name="Ohm R.A."/>
            <person name="Martin F."/>
            <person name="Silar P."/>
            <person name="Natvig D.O."/>
            <person name="Lalanne C."/>
            <person name="Gautier V."/>
            <person name="Ament-Velasquez S.L."/>
            <person name="Kruys A."/>
            <person name="Hutchinson M.I."/>
            <person name="Powell A.J."/>
            <person name="Barry K."/>
            <person name="Miller A.N."/>
            <person name="Grigoriev I.V."/>
            <person name="Debuchy R."/>
            <person name="Gladieux P."/>
            <person name="Hiltunen Thoren M."/>
            <person name="Johannesson H."/>
        </authorList>
    </citation>
    <scope>NUCLEOTIDE SEQUENCE</scope>
    <source>
        <strain evidence="2">CBS 560.94</strain>
    </source>
</reference>
<feature type="region of interest" description="Disordered" evidence="1">
    <location>
        <begin position="237"/>
        <end position="266"/>
    </location>
</feature>
<feature type="compositionally biased region" description="Polar residues" evidence="1">
    <location>
        <begin position="195"/>
        <end position="210"/>
    </location>
</feature>
<dbReference type="GeneID" id="87866215"/>
<organism evidence="2 3">
    <name type="scientific">Neurospora tetraspora</name>
    <dbReference type="NCBI Taxonomy" id="94610"/>
    <lineage>
        <taxon>Eukaryota</taxon>
        <taxon>Fungi</taxon>
        <taxon>Dikarya</taxon>
        <taxon>Ascomycota</taxon>
        <taxon>Pezizomycotina</taxon>
        <taxon>Sordariomycetes</taxon>
        <taxon>Sordariomycetidae</taxon>
        <taxon>Sordariales</taxon>
        <taxon>Sordariaceae</taxon>
        <taxon>Neurospora</taxon>
    </lineage>
</organism>
<evidence type="ECO:0000313" key="3">
    <source>
        <dbReference type="Proteomes" id="UP001278500"/>
    </source>
</evidence>
<dbReference type="Proteomes" id="UP001278500">
    <property type="component" value="Unassembled WGS sequence"/>
</dbReference>
<dbReference type="EMBL" id="JAUEPP010000002">
    <property type="protein sequence ID" value="KAK3350543.1"/>
    <property type="molecule type" value="Genomic_DNA"/>
</dbReference>
<dbReference type="AlphaFoldDB" id="A0AAE0MTI7"/>
<dbReference type="RefSeq" id="XP_062683838.1">
    <property type="nucleotide sequence ID" value="XM_062829061.1"/>
</dbReference>
<keyword evidence="3" id="KW-1185">Reference proteome</keyword>
<name>A0AAE0MTI7_9PEZI</name>
<reference evidence="2" key="2">
    <citation type="submission" date="2023-06" db="EMBL/GenBank/DDBJ databases">
        <authorList>
            <consortium name="Lawrence Berkeley National Laboratory"/>
            <person name="Haridas S."/>
            <person name="Hensen N."/>
            <person name="Bonometti L."/>
            <person name="Westerberg I."/>
            <person name="Brannstrom I.O."/>
            <person name="Guillou S."/>
            <person name="Cros-Aarteil S."/>
            <person name="Calhoun S."/>
            <person name="Kuo A."/>
            <person name="Mondo S."/>
            <person name="Pangilinan J."/>
            <person name="Riley R."/>
            <person name="Labutti K."/>
            <person name="Andreopoulos B."/>
            <person name="Lipzen A."/>
            <person name="Chen C."/>
            <person name="Yanf M."/>
            <person name="Daum C."/>
            <person name="Ng V."/>
            <person name="Clum A."/>
            <person name="Steindorff A."/>
            <person name="Ohm R."/>
            <person name="Martin F."/>
            <person name="Silar P."/>
            <person name="Natvig D."/>
            <person name="Lalanne C."/>
            <person name="Gautier V."/>
            <person name="Ament-Velasquez S.L."/>
            <person name="Kruys A."/>
            <person name="Hutchinson M.I."/>
            <person name="Powell A.J."/>
            <person name="Barry K."/>
            <person name="Miller A.N."/>
            <person name="Grigoriev I.V."/>
            <person name="Debuchy R."/>
            <person name="Gladieux P."/>
            <person name="Thoren M.H."/>
            <person name="Johannesson H."/>
        </authorList>
    </citation>
    <scope>NUCLEOTIDE SEQUENCE</scope>
    <source>
        <strain evidence="2">CBS 560.94</strain>
    </source>
</reference>
<proteinExistence type="predicted"/>
<sequence length="266" mass="29473">MTMTNKTLRVRVWGDQGGWALANLEWWCMQVFIFIGGLHLLRDNFSADTSFFKVVFAAINANFQFAKFKNTATKTSAATAECRHRQFKLRQFGRTSAVYHDTHRLPLRTSSALPLPTQAFQAQIVSLVRDHQRPQPPLVKQAVRSQERVPHPLAHVSTHHATLKSSLSTESEVSTPQAANKSSPRRPSRGYDLTNPLSPEDPTSSGACTDSDLTAAVTTLVEVPSSRVIQHLMNDLPRKKPIPSDIQLLPQQSPFDRGAASGDCAH</sequence>
<accession>A0AAE0MTI7</accession>
<feature type="compositionally biased region" description="Polar residues" evidence="1">
    <location>
        <begin position="163"/>
        <end position="182"/>
    </location>
</feature>
<evidence type="ECO:0000256" key="1">
    <source>
        <dbReference type="SAM" id="MobiDB-lite"/>
    </source>
</evidence>
<protein>
    <submittedName>
        <fullName evidence="2">Uncharacterized protein</fullName>
    </submittedName>
</protein>
<evidence type="ECO:0000313" key="2">
    <source>
        <dbReference type="EMBL" id="KAK3350543.1"/>
    </source>
</evidence>
<feature type="region of interest" description="Disordered" evidence="1">
    <location>
        <begin position="153"/>
        <end position="210"/>
    </location>
</feature>
<comment type="caution">
    <text evidence="2">The sequence shown here is derived from an EMBL/GenBank/DDBJ whole genome shotgun (WGS) entry which is preliminary data.</text>
</comment>
<gene>
    <name evidence="2" type="ORF">B0H65DRAFT_536879</name>
</gene>